<feature type="compositionally biased region" description="Polar residues" evidence="3">
    <location>
        <begin position="98"/>
        <end position="115"/>
    </location>
</feature>
<dbReference type="InterPro" id="IPR045255">
    <property type="entry name" value="RanBP1-like"/>
</dbReference>
<evidence type="ECO:0000313" key="5">
    <source>
        <dbReference type="EMBL" id="PWN29445.1"/>
    </source>
</evidence>
<feature type="region of interest" description="Disordered" evidence="3">
    <location>
        <begin position="542"/>
        <end position="563"/>
    </location>
</feature>
<evidence type="ECO:0000256" key="1">
    <source>
        <dbReference type="ARBA" id="ARBA00004123"/>
    </source>
</evidence>
<feature type="region of interest" description="Disordered" evidence="3">
    <location>
        <begin position="641"/>
        <end position="675"/>
    </location>
</feature>
<feature type="compositionally biased region" description="Basic and acidic residues" evidence="3">
    <location>
        <begin position="86"/>
        <end position="96"/>
    </location>
</feature>
<reference evidence="5 6" key="1">
    <citation type="journal article" date="2018" name="Mol. Biol. Evol.">
        <title>Broad Genomic Sampling Reveals a Smut Pathogenic Ancestry of the Fungal Clade Ustilaginomycotina.</title>
        <authorList>
            <person name="Kijpornyongpan T."/>
            <person name="Mondo S.J."/>
            <person name="Barry K."/>
            <person name="Sandor L."/>
            <person name="Lee J."/>
            <person name="Lipzen A."/>
            <person name="Pangilinan J."/>
            <person name="LaButti K."/>
            <person name="Hainaut M."/>
            <person name="Henrissat B."/>
            <person name="Grigoriev I.V."/>
            <person name="Spatafora J.W."/>
            <person name="Aime M.C."/>
        </authorList>
    </citation>
    <scope>NUCLEOTIDE SEQUENCE [LARGE SCALE GENOMIC DNA]</scope>
    <source>
        <strain evidence="5 6">MCA 5214</strain>
    </source>
</reference>
<organism evidence="5 6">
    <name type="scientific">Jaminaea rosea</name>
    <dbReference type="NCBI Taxonomy" id="1569628"/>
    <lineage>
        <taxon>Eukaryota</taxon>
        <taxon>Fungi</taxon>
        <taxon>Dikarya</taxon>
        <taxon>Basidiomycota</taxon>
        <taxon>Ustilaginomycotina</taxon>
        <taxon>Exobasidiomycetes</taxon>
        <taxon>Microstromatales</taxon>
        <taxon>Microstromatales incertae sedis</taxon>
        <taxon>Jaminaea</taxon>
    </lineage>
</organism>
<dbReference type="OrthoDB" id="185618at2759"/>
<keyword evidence="2" id="KW-0539">Nucleus</keyword>
<dbReference type="AlphaFoldDB" id="A0A316V1Z7"/>
<feature type="compositionally biased region" description="Low complexity" evidence="3">
    <location>
        <begin position="246"/>
        <end position="330"/>
    </location>
</feature>
<dbReference type="Gene3D" id="2.30.29.30">
    <property type="entry name" value="Pleckstrin-homology domain (PH domain)/Phosphotyrosine-binding domain (PTB)"/>
    <property type="match status" value="1"/>
</dbReference>
<sequence>MTSEEAEAQQSSKRGELAQDVAASQPAKDNETSVAKADEADAIQSVVDVDAADQDSINKPKPPRSPSKKVYRRVIPMEEAQISEEIASRKRDREGSLEPSSSFTSALQKSSQDNPSMPDAALPTKKNRLIESSSSGDSPTVVAKDDEAASDEGGAVATASVEGAQGDGGEKVGHIRRRVEELSYDERESKRADMGESHAAEGNGEAEKGTTKAAGKDSANAGDQPSKGDNAKSSEPPALPPRKDAAVAATSSSSTPAAAASATPVRKQPTFASFSSTSSPFTSTSARTGVSGPSWLAGSGASSSSPSQRSASPFGAPNGSAAASSSKLSGGMSGTTGAIKPSALGSSSSSSAKSPTSDTSSVGTATPKARTSAPSAKKAGGTPSLGFGAFAASKPFASAGATTSGTSSPATPAPGDEAAAGSSSAEGTPAASQSIFDQKQGTTADEADAAESSKKASDTTDVEATAGDDEAATGSAPKPKVQQLAETDLATGEEGERTIHSVRAKLYTMTKEGSKDGTWKERGTGTLRVNVPKDLYYQQRSQQYPQLGKYPRPSVSASGGSGGASAARLVMRAEGVLRLILNVRLFPGMGVELAQEKFVRFVALEGGESGGAPCHFAVRCSNGAAGRALYEAVKGQIPEAPAKKEVGEEDGTKKEMSKATGFVMKETEPEGDEAA</sequence>
<dbReference type="Pfam" id="PF00638">
    <property type="entry name" value="Ran_BP1"/>
    <property type="match status" value="1"/>
</dbReference>
<gene>
    <name evidence="5" type="ORF">BDZ90DRAFT_258365</name>
</gene>
<dbReference type="GeneID" id="37029886"/>
<dbReference type="InterPro" id="IPR000156">
    <property type="entry name" value="Ran_bind_dom"/>
</dbReference>
<comment type="subcellular location">
    <subcellularLocation>
        <location evidence="1">Nucleus</location>
    </subcellularLocation>
</comment>
<dbReference type="SUPFAM" id="SSF50729">
    <property type="entry name" value="PH domain-like"/>
    <property type="match status" value="1"/>
</dbReference>
<protein>
    <recommendedName>
        <fullName evidence="4">RanBD1 domain-containing protein</fullName>
    </recommendedName>
</protein>
<dbReference type="EMBL" id="KZ819663">
    <property type="protein sequence ID" value="PWN29445.1"/>
    <property type="molecule type" value="Genomic_DNA"/>
</dbReference>
<dbReference type="PROSITE" id="PS50196">
    <property type="entry name" value="RANBD1"/>
    <property type="match status" value="1"/>
</dbReference>
<dbReference type="InterPro" id="IPR011993">
    <property type="entry name" value="PH-like_dom_sf"/>
</dbReference>
<accession>A0A316V1Z7</accession>
<feature type="compositionally biased region" description="Basic and acidic residues" evidence="3">
    <location>
        <begin position="641"/>
        <end position="657"/>
    </location>
</feature>
<name>A0A316V1Z7_9BASI</name>
<dbReference type="SMART" id="SM00160">
    <property type="entry name" value="RanBD"/>
    <property type="match status" value="1"/>
</dbReference>
<feature type="compositionally biased region" description="Basic and acidic residues" evidence="3">
    <location>
        <begin position="28"/>
        <end position="39"/>
    </location>
</feature>
<dbReference type="Proteomes" id="UP000245884">
    <property type="component" value="Unassembled WGS sequence"/>
</dbReference>
<dbReference type="PANTHER" id="PTHR23138">
    <property type="entry name" value="RAN BINDING PROTEIN"/>
    <property type="match status" value="1"/>
</dbReference>
<evidence type="ECO:0000313" key="6">
    <source>
        <dbReference type="Proteomes" id="UP000245884"/>
    </source>
</evidence>
<feature type="region of interest" description="Disordered" evidence="3">
    <location>
        <begin position="1"/>
        <end position="482"/>
    </location>
</feature>
<feature type="domain" description="RanBD1" evidence="4">
    <location>
        <begin position="478"/>
        <end position="642"/>
    </location>
</feature>
<keyword evidence="6" id="KW-1185">Reference proteome</keyword>
<proteinExistence type="predicted"/>
<dbReference type="PANTHER" id="PTHR23138:SF142">
    <property type="entry name" value="RAN-BINDING PROTEIN 3B-RELATED"/>
    <property type="match status" value="1"/>
</dbReference>
<dbReference type="GO" id="GO:0005634">
    <property type="term" value="C:nucleus"/>
    <property type="evidence" value="ECO:0007669"/>
    <property type="project" value="UniProtKB-SubCell"/>
</dbReference>
<evidence type="ECO:0000259" key="4">
    <source>
        <dbReference type="PROSITE" id="PS50196"/>
    </source>
</evidence>
<feature type="compositionally biased region" description="Low complexity" evidence="3">
    <location>
        <begin position="42"/>
        <end position="59"/>
    </location>
</feature>
<feature type="compositionally biased region" description="Low complexity" evidence="3">
    <location>
        <begin position="397"/>
        <end position="432"/>
    </location>
</feature>
<dbReference type="STRING" id="1569628.A0A316V1Z7"/>
<feature type="compositionally biased region" description="Low complexity" evidence="3">
    <location>
        <begin position="340"/>
        <end position="361"/>
    </location>
</feature>
<feature type="compositionally biased region" description="Basic and acidic residues" evidence="3">
    <location>
        <begin position="168"/>
        <end position="210"/>
    </location>
</feature>
<evidence type="ECO:0000256" key="2">
    <source>
        <dbReference type="ARBA" id="ARBA00023242"/>
    </source>
</evidence>
<evidence type="ECO:0000256" key="3">
    <source>
        <dbReference type="SAM" id="MobiDB-lite"/>
    </source>
</evidence>
<dbReference type="RefSeq" id="XP_025364057.1">
    <property type="nucleotide sequence ID" value="XM_025508063.1"/>
</dbReference>